<dbReference type="KEGG" id="cbw:RR42_m1727"/>
<dbReference type="EMBL" id="CP010536">
    <property type="protein sequence ID" value="AJG19124.1"/>
    <property type="molecule type" value="Genomic_DNA"/>
</dbReference>
<proteinExistence type="predicted"/>
<name>A0A0C4YA57_9BURK</name>
<dbReference type="Proteomes" id="UP000031843">
    <property type="component" value="Chromosome main"/>
</dbReference>
<gene>
    <name evidence="2" type="ORF">RR42_m1727</name>
</gene>
<organism evidence="2 3">
    <name type="scientific">Cupriavidus basilensis</name>
    <dbReference type="NCBI Taxonomy" id="68895"/>
    <lineage>
        <taxon>Bacteria</taxon>
        <taxon>Pseudomonadati</taxon>
        <taxon>Pseudomonadota</taxon>
        <taxon>Betaproteobacteria</taxon>
        <taxon>Burkholderiales</taxon>
        <taxon>Burkholderiaceae</taxon>
        <taxon>Cupriavidus</taxon>
    </lineage>
</organism>
<reference evidence="2 3" key="1">
    <citation type="journal article" date="2015" name="Genome Announc.">
        <title>Complete Genome Sequence of Cupriavidus basilensis 4G11, Isolated from the Oak Ridge Field Research Center Site.</title>
        <authorList>
            <person name="Ray J."/>
            <person name="Waters R.J."/>
            <person name="Skerker J.M."/>
            <person name="Kuehl J.V."/>
            <person name="Price M.N."/>
            <person name="Huang J."/>
            <person name="Chakraborty R."/>
            <person name="Arkin A.P."/>
            <person name="Deutschbauer A."/>
        </authorList>
    </citation>
    <scope>NUCLEOTIDE SEQUENCE [LARGE SCALE GENOMIC DNA]</scope>
    <source>
        <strain evidence="2">4G11</strain>
    </source>
</reference>
<dbReference type="AlphaFoldDB" id="A0A0C4YA57"/>
<keyword evidence="3" id="KW-1185">Reference proteome</keyword>
<feature type="transmembrane region" description="Helical" evidence="1">
    <location>
        <begin position="12"/>
        <end position="30"/>
    </location>
</feature>
<evidence type="ECO:0000313" key="2">
    <source>
        <dbReference type="EMBL" id="AJG19124.1"/>
    </source>
</evidence>
<keyword evidence="1" id="KW-0472">Membrane</keyword>
<sequence>MTQIGGKIFWFPILWIPLPVVCLELTLGAARQALMRG</sequence>
<dbReference type="STRING" id="68895.RR42_m1727"/>
<evidence type="ECO:0000256" key="1">
    <source>
        <dbReference type="SAM" id="Phobius"/>
    </source>
</evidence>
<protein>
    <submittedName>
        <fullName evidence="2">Uncharacterized protein</fullName>
    </submittedName>
</protein>
<accession>A0A0C4YA57</accession>
<evidence type="ECO:0000313" key="3">
    <source>
        <dbReference type="Proteomes" id="UP000031843"/>
    </source>
</evidence>
<keyword evidence="1" id="KW-0812">Transmembrane</keyword>
<keyword evidence="1" id="KW-1133">Transmembrane helix</keyword>